<keyword evidence="3 5" id="KW-1133">Transmembrane helix</keyword>
<dbReference type="EMBL" id="JAGHQM010000331">
    <property type="protein sequence ID" value="KAH0562534.1"/>
    <property type="molecule type" value="Genomic_DNA"/>
</dbReference>
<feature type="transmembrane region" description="Helical" evidence="5">
    <location>
        <begin position="73"/>
        <end position="91"/>
    </location>
</feature>
<dbReference type="AlphaFoldDB" id="A0A9P8RRE4"/>
<feature type="transmembrane region" description="Helical" evidence="5">
    <location>
        <begin position="133"/>
        <end position="155"/>
    </location>
</feature>
<feature type="transmembrane region" description="Helical" evidence="5">
    <location>
        <begin position="432"/>
        <end position="450"/>
    </location>
</feature>
<evidence type="ECO:0000313" key="7">
    <source>
        <dbReference type="EMBL" id="KAH0562534.1"/>
    </source>
</evidence>
<evidence type="ECO:0000256" key="1">
    <source>
        <dbReference type="ARBA" id="ARBA00004141"/>
    </source>
</evidence>
<accession>A0A9P8RRE4</accession>
<protein>
    <recommendedName>
        <fullName evidence="6">Major facilitator superfamily (MFS) profile domain-containing protein</fullName>
    </recommendedName>
</protein>
<feature type="transmembrane region" description="Helical" evidence="5">
    <location>
        <begin position="368"/>
        <end position="385"/>
    </location>
</feature>
<evidence type="ECO:0000256" key="5">
    <source>
        <dbReference type="SAM" id="Phobius"/>
    </source>
</evidence>
<evidence type="ECO:0000259" key="6">
    <source>
        <dbReference type="PROSITE" id="PS50850"/>
    </source>
</evidence>
<reference evidence="7" key="1">
    <citation type="submission" date="2021-03" db="EMBL/GenBank/DDBJ databases">
        <title>Comparative genomics and phylogenomic investigation of the class Geoglossomycetes provide insights into ecological specialization and systematics.</title>
        <authorList>
            <person name="Melie T."/>
            <person name="Pirro S."/>
            <person name="Miller A.N."/>
            <person name="Quandt A."/>
        </authorList>
    </citation>
    <scope>NUCLEOTIDE SEQUENCE</scope>
    <source>
        <strain evidence="7">CAQ_001_2017</strain>
    </source>
</reference>
<comment type="subcellular location">
    <subcellularLocation>
        <location evidence="1">Membrane</location>
        <topology evidence="1">Multi-pass membrane protein</topology>
    </subcellularLocation>
</comment>
<name>A0A9P8RRE4_9PEZI</name>
<dbReference type="InterPro" id="IPR036259">
    <property type="entry name" value="MFS_trans_sf"/>
</dbReference>
<dbReference type="PANTHER" id="PTHR23502:SF151">
    <property type="entry name" value="MAJOR FACILITATOR SUPERFAMILY (MFS) PROFILE DOMAIN-CONTAINING PROTEIN"/>
    <property type="match status" value="1"/>
</dbReference>
<dbReference type="GO" id="GO:0005886">
    <property type="term" value="C:plasma membrane"/>
    <property type="evidence" value="ECO:0007669"/>
    <property type="project" value="TreeGrafter"/>
</dbReference>
<evidence type="ECO:0000256" key="3">
    <source>
        <dbReference type="ARBA" id="ARBA00022989"/>
    </source>
</evidence>
<keyword evidence="2 5" id="KW-0812">Transmembrane</keyword>
<keyword evidence="4 5" id="KW-0472">Membrane</keyword>
<feature type="domain" description="Major facilitator superfamily (MFS) profile" evidence="6">
    <location>
        <begin position="8"/>
        <end position="481"/>
    </location>
</feature>
<comment type="caution">
    <text evidence="7">The sequence shown here is derived from an EMBL/GenBank/DDBJ whole genome shotgun (WGS) entry which is preliminary data.</text>
</comment>
<feature type="transmembrane region" description="Helical" evidence="5">
    <location>
        <begin position="97"/>
        <end position="121"/>
    </location>
</feature>
<dbReference type="PROSITE" id="PS50850">
    <property type="entry name" value="MFS"/>
    <property type="match status" value="1"/>
</dbReference>
<dbReference type="Gene3D" id="1.20.1720.10">
    <property type="entry name" value="Multidrug resistance protein D"/>
    <property type="match status" value="1"/>
</dbReference>
<proteinExistence type="predicted"/>
<organism evidence="7 8">
    <name type="scientific">Trichoglossum hirsutum</name>
    <dbReference type="NCBI Taxonomy" id="265104"/>
    <lineage>
        <taxon>Eukaryota</taxon>
        <taxon>Fungi</taxon>
        <taxon>Dikarya</taxon>
        <taxon>Ascomycota</taxon>
        <taxon>Pezizomycotina</taxon>
        <taxon>Geoglossomycetes</taxon>
        <taxon>Geoglossales</taxon>
        <taxon>Geoglossaceae</taxon>
        <taxon>Trichoglossum</taxon>
    </lineage>
</organism>
<feature type="transmembrane region" description="Helical" evidence="5">
    <location>
        <begin position="456"/>
        <end position="477"/>
    </location>
</feature>
<evidence type="ECO:0000256" key="4">
    <source>
        <dbReference type="ARBA" id="ARBA00023136"/>
    </source>
</evidence>
<dbReference type="GO" id="GO:0022857">
    <property type="term" value="F:transmembrane transporter activity"/>
    <property type="evidence" value="ECO:0007669"/>
    <property type="project" value="InterPro"/>
</dbReference>
<evidence type="ECO:0000256" key="2">
    <source>
        <dbReference type="ARBA" id="ARBA00022692"/>
    </source>
</evidence>
<sequence>MKMKRVILTYLLGFTSLASSLTATIYFPLIPLLSVHYRVSTQAINLTITLYVVFQALSPAVFATISDPLGRRPVFLATFTIYAAASLGLALNESSYVALLILRALQSAGGSAVMALAYGVVADVAINAERGKMLGPMLAATNLGPCVGPVIGGWVAFRSGGFRWCFWALVIFAGLALVAIGLAMPETARSVVGNGSVPACGLWRTWWDVMVAWIQRSCRGNDHQSVAADRNNRKNRVDIDRTGDEQNAGKTGKGTLKISNPFACLRVISQRDSFLILWMAASPYAVWYCIQTSIPLIYSTIYGFNELEVGLCFLTGGFGVIFGGIATGKLMDWNYKVTAREIGHTVDRVSGDDMNQFPIEKARSRGSLYLLGFSICALTGYGWAIERHVHPSVPLTLQFLIGAKCTILLQVYSALLIDIFPENPSTAAASGNITRCALSAAAVATIEPLVNTIGRGWFFTLISLIDGVGSVIAVLAIRRWGAKWRTDRAAEMDQSH</sequence>
<keyword evidence="8" id="KW-1185">Reference proteome</keyword>
<dbReference type="PANTHER" id="PTHR23502">
    <property type="entry name" value="MAJOR FACILITATOR SUPERFAMILY"/>
    <property type="match status" value="1"/>
</dbReference>
<dbReference type="InterPro" id="IPR020846">
    <property type="entry name" value="MFS_dom"/>
</dbReference>
<dbReference type="Proteomes" id="UP000750711">
    <property type="component" value="Unassembled WGS sequence"/>
</dbReference>
<feature type="transmembrane region" description="Helical" evidence="5">
    <location>
        <begin position="161"/>
        <end position="184"/>
    </location>
</feature>
<feature type="transmembrane region" description="Helical" evidence="5">
    <location>
        <begin position="307"/>
        <end position="326"/>
    </location>
</feature>
<dbReference type="InterPro" id="IPR011701">
    <property type="entry name" value="MFS"/>
</dbReference>
<feature type="transmembrane region" description="Helical" evidence="5">
    <location>
        <begin position="397"/>
        <end position="420"/>
    </location>
</feature>
<evidence type="ECO:0000313" key="8">
    <source>
        <dbReference type="Proteomes" id="UP000750711"/>
    </source>
</evidence>
<dbReference type="Pfam" id="PF07690">
    <property type="entry name" value="MFS_1"/>
    <property type="match status" value="1"/>
</dbReference>
<feature type="transmembrane region" description="Helical" evidence="5">
    <location>
        <begin position="275"/>
        <end position="301"/>
    </location>
</feature>
<gene>
    <name evidence="7" type="ORF">GP486_002782</name>
</gene>
<dbReference type="SUPFAM" id="SSF103473">
    <property type="entry name" value="MFS general substrate transporter"/>
    <property type="match status" value="1"/>
</dbReference>
<dbReference type="Gene3D" id="1.20.1250.20">
    <property type="entry name" value="MFS general substrate transporter like domains"/>
    <property type="match status" value="1"/>
</dbReference>
<feature type="transmembrane region" description="Helical" evidence="5">
    <location>
        <begin position="46"/>
        <end position="66"/>
    </location>
</feature>